<name>A0ACD5YB46_AVESA</name>
<keyword evidence="2" id="KW-1185">Reference proteome</keyword>
<dbReference type="EnsemblPlants" id="AVESA.00010b.r2.5CG0930270.1">
    <property type="protein sequence ID" value="AVESA.00010b.r2.5CG0930270.1.CDS"/>
    <property type="gene ID" value="AVESA.00010b.r2.5CG0930270"/>
</dbReference>
<accession>A0ACD5YB46</accession>
<reference evidence="1" key="2">
    <citation type="submission" date="2025-09" db="UniProtKB">
        <authorList>
            <consortium name="EnsemblPlants"/>
        </authorList>
    </citation>
    <scope>IDENTIFICATION</scope>
</reference>
<sequence length="447" mass="49877">MASRRRPPDAAEASSPPSTSAQSPPPPRFSVQREVGLVKGIKSFSGMACNAPVSTATSAPLGWAELLDDLLHEIIALLTSCRDLLTFIGTCRSWRAAFSSYPSKFTFAFPPLVLQPDRSPDSSILSKNRWQLIYPTNPTSSIHCAARIYHNFLDGMDFVGCSQGYLIFSNREQCHLVDASTGAKIRSPKLPYPYKYDIDCAILTAPLSLPTTYLLVCTKFSLFQWRVGGHAWSEKCLSNKNIRQIVVFQGQIFAMNSKGSICSVRLGQQPCVEDVAVASRWQCDKLRGVQYRPRLVVCGDMLLLVTLILDYSDKLVRFEAFRVDLSAEPAKLVKVDKLENWALFVGTDMRSPTFAGMYPERWGGKSNYIYVTRSYKDSREPFCAIQLGEASRCLEQELFSQPGTWIGIFRNVHPLWVFPSKISRVDHSSQCMANVAAGSSLIPRQQA</sequence>
<reference evidence="1" key="1">
    <citation type="submission" date="2021-05" db="EMBL/GenBank/DDBJ databases">
        <authorList>
            <person name="Scholz U."/>
            <person name="Mascher M."/>
            <person name="Fiebig A."/>
        </authorList>
    </citation>
    <scope>NUCLEOTIDE SEQUENCE [LARGE SCALE GENOMIC DNA]</scope>
</reference>
<dbReference type="Proteomes" id="UP001732700">
    <property type="component" value="Chromosome 5C"/>
</dbReference>
<evidence type="ECO:0000313" key="1">
    <source>
        <dbReference type="EnsemblPlants" id="AVESA.00010b.r2.5CG0930270.1.CDS"/>
    </source>
</evidence>
<organism evidence="1 2">
    <name type="scientific">Avena sativa</name>
    <name type="common">Oat</name>
    <dbReference type="NCBI Taxonomy" id="4498"/>
    <lineage>
        <taxon>Eukaryota</taxon>
        <taxon>Viridiplantae</taxon>
        <taxon>Streptophyta</taxon>
        <taxon>Embryophyta</taxon>
        <taxon>Tracheophyta</taxon>
        <taxon>Spermatophyta</taxon>
        <taxon>Magnoliopsida</taxon>
        <taxon>Liliopsida</taxon>
        <taxon>Poales</taxon>
        <taxon>Poaceae</taxon>
        <taxon>BOP clade</taxon>
        <taxon>Pooideae</taxon>
        <taxon>Poodae</taxon>
        <taxon>Poeae</taxon>
        <taxon>Poeae Chloroplast Group 1 (Aveneae type)</taxon>
        <taxon>Aveninae</taxon>
        <taxon>Avena</taxon>
    </lineage>
</organism>
<evidence type="ECO:0000313" key="2">
    <source>
        <dbReference type="Proteomes" id="UP001732700"/>
    </source>
</evidence>
<proteinExistence type="predicted"/>
<protein>
    <submittedName>
        <fullName evidence="1">Uncharacterized protein</fullName>
    </submittedName>
</protein>